<dbReference type="GO" id="GO:0005634">
    <property type="term" value="C:nucleus"/>
    <property type="evidence" value="ECO:0007669"/>
    <property type="project" value="UniProtKB-SubCell"/>
</dbReference>
<proteinExistence type="inferred from homology"/>
<dbReference type="GO" id="GO:0005829">
    <property type="term" value="C:cytosol"/>
    <property type="evidence" value="ECO:0007669"/>
    <property type="project" value="TreeGrafter"/>
</dbReference>
<sequence>MDDTVMIPCRLRDIPVDTVVIPNVREENNNKAVLPTVNLNGDLYQFYVMLHAIKSEIIAGSNKTTEESFTDDQVNESDPVNDAARKQQHLSDIIYEVCSELCIR</sequence>
<accession>A0A0B7AS55</accession>
<dbReference type="PANTHER" id="PTHR14315">
    <property type="entry name" value="SPOT14 FAMILY MEMBER"/>
    <property type="match status" value="1"/>
</dbReference>
<evidence type="ECO:0000256" key="1">
    <source>
        <dbReference type="ARBA" id="ARBA00004123"/>
    </source>
</evidence>
<comment type="similarity">
    <text evidence="3">Belongs to the SPOT14 family.</text>
</comment>
<evidence type="ECO:0000256" key="5">
    <source>
        <dbReference type="ARBA" id="ARBA00023242"/>
    </source>
</evidence>
<evidence type="ECO:0000256" key="4">
    <source>
        <dbReference type="ARBA" id="ARBA00022490"/>
    </source>
</evidence>
<keyword evidence="5" id="KW-0539">Nucleus</keyword>
<dbReference type="Pfam" id="PF07084">
    <property type="entry name" value="Spot_14"/>
    <property type="match status" value="1"/>
</dbReference>
<dbReference type="InterPro" id="IPR009786">
    <property type="entry name" value="Spot_14"/>
</dbReference>
<protein>
    <submittedName>
        <fullName evidence="6">Uncharacterized protein</fullName>
    </submittedName>
</protein>
<dbReference type="PANTHER" id="PTHR14315:SF17">
    <property type="entry name" value="MIP21584P"/>
    <property type="match status" value="1"/>
</dbReference>
<dbReference type="GO" id="GO:0046890">
    <property type="term" value="P:regulation of lipid biosynthetic process"/>
    <property type="evidence" value="ECO:0007669"/>
    <property type="project" value="TreeGrafter"/>
</dbReference>
<evidence type="ECO:0000256" key="3">
    <source>
        <dbReference type="ARBA" id="ARBA00009488"/>
    </source>
</evidence>
<dbReference type="EMBL" id="HACG01036989">
    <property type="protein sequence ID" value="CEK83854.1"/>
    <property type="molecule type" value="Transcribed_RNA"/>
</dbReference>
<reference evidence="6" key="1">
    <citation type="submission" date="2014-12" db="EMBL/GenBank/DDBJ databases">
        <title>Insight into the proteome of Arion vulgaris.</title>
        <authorList>
            <person name="Aradska J."/>
            <person name="Bulat T."/>
            <person name="Smidak R."/>
            <person name="Sarate P."/>
            <person name="Gangsoo J."/>
            <person name="Sialana F."/>
            <person name="Bilban M."/>
            <person name="Lubec G."/>
        </authorList>
    </citation>
    <scope>NUCLEOTIDE SEQUENCE</scope>
    <source>
        <tissue evidence="6">Skin</tissue>
    </source>
</reference>
<gene>
    <name evidence="6" type="primary">ORF139349</name>
</gene>
<organism evidence="6">
    <name type="scientific">Arion vulgaris</name>
    <dbReference type="NCBI Taxonomy" id="1028688"/>
    <lineage>
        <taxon>Eukaryota</taxon>
        <taxon>Metazoa</taxon>
        <taxon>Spiralia</taxon>
        <taxon>Lophotrochozoa</taxon>
        <taxon>Mollusca</taxon>
        <taxon>Gastropoda</taxon>
        <taxon>Heterobranchia</taxon>
        <taxon>Euthyneura</taxon>
        <taxon>Panpulmonata</taxon>
        <taxon>Eupulmonata</taxon>
        <taxon>Stylommatophora</taxon>
        <taxon>Helicina</taxon>
        <taxon>Arionoidea</taxon>
        <taxon>Arionidae</taxon>
        <taxon>Arion</taxon>
    </lineage>
</organism>
<keyword evidence="4" id="KW-0963">Cytoplasm</keyword>
<dbReference type="AlphaFoldDB" id="A0A0B7AS55"/>
<comment type="subcellular location">
    <subcellularLocation>
        <location evidence="2">Cytoplasm</location>
    </subcellularLocation>
    <subcellularLocation>
        <location evidence="1">Nucleus</location>
    </subcellularLocation>
</comment>
<evidence type="ECO:0000256" key="2">
    <source>
        <dbReference type="ARBA" id="ARBA00004496"/>
    </source>
</evidence>
<dbReference type="InterPro" id="IPR053719">
    <property type="entry name" value="Lipogen_MT_Stabilize_sf"/>
</dbReference>
<name>A0A0B7AS55_9EUPU</name>
<dbReference type="Gene3D" id="6.10.140.1610">
    <property type="match status" value="1"/>
</dbReference>
<evidence type="ECO:0000313" key="6">
    <source>
        <dbReference type="EMBL" id="CEK83854.1"/>
    </source>
</evidence>